<dbReference type="SUPFAM" id="SSF47175">
    <property type="entry name" value="Cytochromes"/>
    <property type="match status" value="1"/>
</dbReference>
<dbReference type="GO" id="GO:0005506">
    <property type="term" value="F:iron ion binding"/>
    <property type="evidence" value="ECO:0007669"/>
    <property type="project" value="InterPro"/>
</dbReference>
<dbReference type="InterPro" id="IPR002321">
    <property type="entry name" value="Cyt_c_II"/>
</dbReference>
<evidence type="ECO:0000256" key="7">
    <source>
        <dbReference type="PIRSR" id="PIRSR000027-2"/>
    </source>
</evidence>
<dbReference type="InterPro" id="IPR010980">
    <property type="entry name" value="Cyt_c/b562"/>
</dbReference>
<dbReference type="GO" id="GO:0042597">
    <property type="term" value="C:periplasmic space"/>
    <property type="evidence" value="ECO:0007669"/>
    <property type="project" value="InterPro"/>
</dbReference>
<feature type="binding site" description="covalent" evidence="7">
    <location>
        <position position="150"/>
    </location>
    <ligand>
        <name>heme c</name>
        <dbReference type="ChEBI" id="CHEBI:61717"/>
    </ligand>
</feature>
<dbReference type="PROSITE" id="PS51009">
    <property type="entry name" value="CYTCII"/>
    <property type="match status" value="1"/>
</dbReference>
<dbReference type="STRING" id="395493.BegalDRAFT_2537"/>
<sequence>MLKLVKMSIAGLLAVGISTSVLAAEDPIHDAIEYRKGAFSGIAWNFKRMAGMVKGEIPFNAEEFAKRAGYVATLAQLPLEGFKDLPDSAMDKSKTKTAAKPEIWKDWADFEKDMKALEDGSAKLAEVAKKGDLDAIKPVFAEVGKTCKGCHDEFKEKHEH</sequence>
<feature type="binding site" description="axial binding residue" evidence="6">
    <location>
        <position position="151"/>
    </location>
    <ligand>
        <name>heme c</name>
        <dbReference type="ChEBI" id="CHEBI:61717"/>
    </ligand>
    <ligandPart>
        <name>Fe</name>
        <dbReference type="ChEBI" id="CHEBI:18248"/>
    </ligandPart>
</feature>
<evidence type="ECO:0000256" key="1">
    <source>
        <dbReference type="ARBA" id="ARBA00022448"/>
    </source>
</evidence>
<keyword evidence="2 7" id="KW-0349">Heme</keyword>
<dbReference type="GO" id="GO:0020037">
    <property type="term" value="F:heme binding"/>
    <property type="evidence" value="ECO:0007669"/>
    <property type="project" value="InterPro"/>
</dbReference>
<evidence type="ECO:0000256" key="6">
    <source>
        <dbReference type="PIRSR" id="PIRSR000027-1"/>
    </source>
</evidence>
<keyword evidence="4" id="KW-0249">Electron transport</keyword>
<evidence type="ECO:0000313" key="10">
    <source>
        <dbReference type="Proteomes" id="UP000005744"/>
    </source>
</evidence>
<evidence type="ECO:0000313" key="9">
    <source>
        <dbReference type="EMBL" id="EIJ43380.1"/>
    </source>
</evidence>
<keyword evidence="3 6" id="KW-0479">Metal-binding</keyword>
<evidence type="ECO:0000256" key="3">
    <source>
        <dbReference type="ARBA" id="ARBA00022723"/>
    </source>
</evidence>
<accession>I3CID7</accession>
<comment type="PTM">
    <text evidence="7">Binds 1 heme group per subunit.</text>
</comment>
<dbReference type="EMBL" id="JH600070">
    <property type="protein sequence ID" value="EIJ43380.1"/>
    <property type="molecule type" value="Genomic_DNA"/>
</dbReference>
<dbReference type="eggNOG" id="COG3909">
    <property type="taxonomic scope" value="Bacteria"/>
</dbReference>
<dbReference type="Gene3D" id="1.20.120.10">
    <property type="entry name" value="Cytochrome c/b562"/>
    <property type="match status" value="1"/>
</dbReference>
<evidence type="ECO:0000256" key="2">
    <source>
        <dbReference type="ARBA" id="ARBA00022617"/>
    </source>
</evidence>
<dbReference type="OrthoDB" id="5520910at2"/>
<dbReference type="Proteomes" id="UP000005744">
    <property type="component" value="Unassembled WGS sequence"/>
</dbReference>
<gene>
    <name evidence="9" type="ORF">BegalDRAFT_2537</name>
</gene>
<dbReference type="GO" id="GO:0009055">
    <property type="term" value="F:electron transfer activity"/>
    <property type="evidence" value="ECO:0007669"/>
    <property type="project" value="InterPro"/>
</dbReference>
<evidence type="ECO:0000256" key="8">
    <source>
        <dbReference type="SAM" id="SignalP"/>
    </source>
</evidence>
<feature type="signal peptide" evidence="8">
    <location>
        <begin position="1"/>
        <end position="23"/>
    </location>
</feature>
<dbReference type="PRINTS" id="PR00608">
    <property type="entry name" value="CYTCHROMECII"/>
</dbReference>
<name>I3CID7_9GAMM</name>
<keyword evidence="10" id="KW-1185">Reference proteome</keyword>
<evidence type="ECO:0000256" key="5">
    <source>
        <dbReference type="ARBA" id="ARBA00023004"/>
    </source>
</evidence>
<dbReference type="Pfam" id="PF01322">
    <property type="entry name" value="Cytochrom_C_2"/>
    <property type="match status" value="1"/>
</dbReference>
<dbReference type="InterPro" id="IPR015984">
    <property type="entry name" value="Cyt_c_prime_subgr"/>
</dbReference>
<dbReference type="InterPro" id="IPR012127">
    <property type="entry name" value="Cyt_c_prime"/>
</dbReference>
<dbReference type="PIRSF" id="PIRSF000027">
    <property type="entry name" value="Cytc_c_prime"/>
    <property type="match status" value="1"/>
</dbReference>
<dbReference type="GO" id="GO:0022900">
    <property type="term" value="P:electron transport chain"/>
    <property type="evidence" value="ECO:0007669"/>
    <property type="project" value="InterPro"/>
</dbReference>
<dbReference type="RefSeq" id="WP_002690511.1">
    <property type="nucleotide sequence ID" value="NZ_JH600070.1"/>
</dbReference>
<organism evidence="9 10">
    <name type="scientific">Beggiatoa alba B18LD</name>
    <dbReference type="NCBI Taxonomy" id="395493"/>
    <lineage>
        <taxon>Bacteria</taxon>
        <taxon>Pseudomonadati</taxon>
        <taxon>Pseudomonadota</taxon>
        <taxon>Gammaproteobacteria</taxon>
        <taxon>Thiotrichales</taxon>
        <taxon>Thiotrichaceae</taxon>
        <taxon>Beggiatoa</taxon>
    </lineage>
</organism>
<dbReference type="AlphaFoldDB" id="I3CID7"/>
<evidence type="ECO:0000256" key="4">
    <source>
        <dbReference type="ARBA" id="ARBA00022982"/>
    </source>
</evidence>
<dbReference type="HOGENOM" id="CLU_106713_4_0_6"/>
<feature type="binding site" description="covalent" evidence="7">
    <location>
        <position position="147"/>
    </location>
    <ligand>
        <name>heme c</name>
        <dbReference type="ChEBI" id="CHEBI:61717"/>
    </ligand>
</feature>
<keyword evidence="8" id="KW-0732">Signal</keyword>
<keyword evidence="1" id="KW-0813">Transport</keyword>
<reference evidence="9 10" key="1">
    <citation type="submission" date="2011-11" db="EMBL/GenBank/DDBJ databases">
        <title>Improved High-Quality Draft sequence of Beggiatoa alba B18lD.</title>
        <authorList>
            <consortium name="US DOE Joint Genome Institute"/>
            <person name="Lucas S."/>
            <person name="Han J."/>
            <person name="Lapidus A."/>
            <person name="Cheng J.-F."/>
            <person name="Goodwin L."/>
            <person name="Pitluck S."/>
            <person name="Peters L."/>
            <person name="Mikhailova N."/>
            <person name="Held B."/>
            <person name="Detter J.C."/>
            <person name="Han C."/>
            <person name="Tapia R."/>
            <person name="Land M."/>
            <person name="Hauser L."/>
            <person name="Kyrpides N."/>
            <person name="Ivanova N."/>
            <person name="Pagani I."/>
            <person name="Samuel K."/>
            <person name="Teske A."/>
            <person name="Mueller J."/>
            <person name="Woyke T."/>
        </authorList>
    </citation>
    <scope>NUCLEOTIDE SEQUENCE [LARGE SCALE GENOMIC DNA]</scope>
    <source>
        <strain evidence="9 10">B18LD</strain>
    </source>
</reference>
<feature type="chain" id="PRO_5003669263" evidence="8">
    <location>
        <begin position="24"/>
        <end position="160"/>
    </location>
</feature>
<protein>
    <submittedName>
        <fullName evidence="9">Cytochrome c556</fullName>
    </submittedName>
</protein>
<keyword evidence="5 6" id="KW-0408">Iron</keyword>
<proteinExistence type="predicted"/>